<dbReference type="Pfam" id="PF18052">
    <property type="entry name" value="Rx_N"/>
    <property type="match status" value="1"/>
</dbReference>
<keyword evidence="5" id="KW-0067">ATP-binding</keyword>
<accession>A0AAN9SW07</accession>
<dbReference type="GO" id="GO:0006952">
    <property type="term" value="P:defense response"/>
    <property type="evidence" value="ECO:0007669"/>
    <property type="project" value="UniProtKB-KW"/>
</dbReference>
<evidence type="ECO:0000256" key="4">
    <source>
        <dbReference type="ARBA" id="ARBA00022821"/>
    </source>
</evidence>
<feature type="domain" description="Disease resistance protein At4g27190-like leucine-rich repeats" evidence="7">
    <location>
        <begin position="533"/>
        <end position="644"/>
    </location>
</feature>
<proteinExistence type="predicted"/>
<dbReference type="InterPro" id="IPR056789">
    <property type="entry name" value="LRR_R13L1-DRL21"/>
</dbReference>
<sequence length="677" mass="77750">MAEFVLESVIGNLNSLVQKELGLLLGFDQDLERLGSLFSTIKATLEDAEEKQFSNRSIKDWLGKLKDAAHILDDIIDECGYETLGLEYQSDKVQCSCLSSFHPKHVVFRYKIVKKMQRISERLKEIASERTGFHLDVMVPERSGVIERPQTTSSLSEPQVYGRKENKKQIVQFLVADASHFEDLSVYPIVGLEDVCCVTDDNFVSILSEKIHHLSDNRRSRSSSEEANSIQLHKVKSLRTHISPYHHKTAKLSTHVLKCYSLRVLHCQPINELSSSIDHLKHLRYLNLSQGEFTTLPESLCKLWNLHILKLDNCYRLQRLPNSLIFLKALQQLSLNGCDSLLSLPPHIRKLTSLTRLTTYFIGYKRGLHLAELGALKLKGDLHIRHMGKVKSIMDAKDANMSSKQLNKLWLSWDRNEESKLQENVKEILEELKPDTQQLECLGVKGYKGVHFPQWMSSPSLKCLTDLKLEDCENCSQLPLLGKLPSLKKLRIDNMIYLKYLYEECYDGGVDFKALESLILVYLPSLIRLSRNDEENIFPQLSSLQIIECPKLLKVSRGFQFLTHLKELSIKSCREVEGLHTALQNMTSLRSLYLRDLPMLEFLPDCFGNLPLLHELTIWKCSKLKCLPTSLSLSSLEWLHIYDCPELEKRCESKTGEDWPKIAHIPHRRIGAQYART</sequence>
<evidence type="ECO:0000256" key="2">
    <source>
        <dbReference type="ARBA" id="ARBA00022737"/>
    </source>
</evidence>
<dbReference type="Pfam" id="PF23247">
    <property type="entry name" value="LRR_RPS2"/>
    <property type="match status" value="1"/>
</dbReference>
<organism evidence="9 10">
    <name type="scientific">Psophocarpus tetragonolobus</name>
    <name type="common">Winged bean</name>
    <name type="synonym">Dolichos tetragonolobus</name>
    <dbReference type="NCBI Taxonomy" id="3891"/>
    <lineage>
        <taxon>Eukaryota</taxon>
        <taxon>Viridiplantae</taxon>
        <taxon>Streptophyta</taxon>
        <taxon>Embryophyta</taxon>
        <taxon>Tracheophyta</taxon>
        <taxon>Spermatophyta</taxon>
        <taxon>Magnoliopsida</taxon>
        <taxon>eudicotyledons</taxon>
        <taxon>Gunneridae</taxon>
        <taxon>Pentapetalae</taxon>
        <taxon>rosids</taxon>
        <taxon>fabids</taxon>
        <taxon>Fabales</taxon>
        <taxon>Fabaceae</taxon>
        <taxon>Papilionoideae</taxon>
        <taxon>50 kb inversion clade</taxon>
        <taxon>NPAAA clade</taxon>
        <taxon>indigoferoid/millettioid clade</taxon>
        <taxon>Phaseoleae</taxon>
        <taxon>Psophocarpus</taxon>
    </lineage>
</organism>
<dbReference type="Gene3D" id="1.20.5.4130">
    <property type="match status" value="1"/>
</dbReference>
<dbReference type="AlphaFoldDB" id="A0AAN9SW07"/>
<dbReference type="SUPFAM" id="SSF52058">
    <property type="entry name" value="L domain-like"/>
    <property type="match status" value="1"/>
</dbReference>
<dbReference type="InterPro" id="IPR032675">
    <property type="entry name" value="LRR_dom_sf"/>
</dbReference>
<dbReference type="EMBL" id="JAYMYS010000002">
    <property type="protein sequence ID" value="KAK7407276.1"/>
    <property type="molecule type" value="Genomic_DNA"/>
</dbReference>
<dbReference type="Gene3D" id="3.80.10.10">
    <property type="entry name" value="Ribonuclease Inhibitor"/>
    <property type="match status" value="3"/>
</dbReference>
<feature type="domain" description="R13L1/DRL21-like LRR repeat region" evidence="8">
    <location>
        <begin position="370"/>
        <end position="495"/>
    </location>
</feature>
<keyword evidence="2" id="KW-0677">Repeat</keyword>
<dbReference type="Pfam" id="PF25019">
    <property type="entry name" value="LRR_R13L1-DRL21"/>
    <property type="match status" value="1"/>
</dbReference>
<evidence type="ECO:0008006" key="11">
    <source>
        <dbReference type="Google" id="ProtNLM"/>
    </source>
</evidence>
<protein>
    <recommendedName>
        <fullName evidence="11">Rx N-terminal domain-containing protein</fullName>
    </recommendedName>
</protein>
<dbReference type="InterPro" id="IPR057135">
    <property type="entry name" value="At4g27190-like_LRR"/>
</dbReference>
<dbReference type="GO" id="GO:0005524">
    <property type="term" value="F:ATP binding"/>
    <property type="evidence" value="ECO:0007669"/>
    <property type="project" value="UniProtKB-KW"/>
</dbReference>
<keyword evidence="10" id="KW-1185">Reference proteome</keyword>
<evidence type="ECO:0000259" key="6">
    <source>
        <dbReference type="Pfam" id="PF18052"/>
    </source>
</evidence>
<keyword evidence="3" id="KW-0547">Nucleotide-binding</keyword>
<keyword evidence="4" id="KW-0611">Plant defense</keyword>
<dbReference type="CDD" id="cd14798">
    <property type="entry name" value="RX-CC_like"/>
    <property type="match status" value="1"/>
</dbReference>
<evidence type="ECO:0000256" key="5">
    <source>
        <dbReference type="ARBA" id="ARBA00022840"/>
    </source>
</evidence>
<evidence type="ECO:0000259" key="8">
    <source>
        <dbReference type="Pfam" id="PF25019"/>
    </source>
</evidence>
<reference evidence="9 10" key="1">
    <citation type="submission" date="2024-01" db="EMBL/GenBank/DDBJ databases">
        <title>The genomes of 5 underutilized Papilionoideae crops provide insights into root nodulation and disease resistanc.</title>
        <authorList>
            <person name="Jiang F."/>
        </authorList>
    </citation>
    <scope>NUCLEOTIDE SEQUENCE [LARGE SCALE GENOMIC DNA]</scope>
    <source>
        <strain evidence="9">DUOXIRENSHENG_FW03</strain>
        <tissue evidence="9">Leaves</tissue>
    </source>
</reference>
<evidence type="ECO:0000259" key="7">
    <source>
        <dbReference type="Pfam" id="PF23247"/>
    </source>
</evidence>
<feature type="domain" description="Disease resistance N-terminal" evidence="6">
    <location>
        <begin position="5"/>
        <end position="89"/>
    </location>
</feature>
<dbReference type="InterPro" id="IPR038005">
    <property type="entry name" value="RX-like_CC"/>
</dbReference>
<dbReference type="PANTHER" id="PTHR36766:SF42">
    <property type="entry name" value="NB-ARC DOMAIN DISEASE RESISTANCE PROTEIN"/>
    <property type="match status" value="1"/>
</dbReference>
<name>A0AAN9SW07_PSOTE</name>
<evidence type="ECO:0000313" key="9">
    <source>
        <dbReference type="EMBL" id="KAK7407276.1"/>
    </source>
</evidence>
<gene>
    <name evidence="9" type="ORF">VNO78_09055</name>
</gene>
<comment type="caution">
    <text evidence="9">The sequence shown here is derived from an EMBL/GenBank/DDBJ whole genome shotgun (WGS) entry which is preliminary data.</text>
</comment>
<evidence type="ECO:0000256" key="1">
    <source>
        <dbReference type="ARBA" id="ARBA00022614"/>
    </source>
</evidence>
<evidence type="ECO:0000313" key="10">
    <source>
        <dbReference type="Proteomes" id="UP001386955"/>
    </source>
</evidence>
<dbReference type="InterPro" id="IPR041118">
    <property type="entry name" value="Rx_N"/>
</dbReference>
<dbReference type="Proteomes" id="UP001386955">
    <property type="component" value="Unassembled WGS sequence"/>
</dbReference>
<dbReference type="PANTHER" id="PTHR36766">
    <property type="entry name" value="PLANT BROAD-SPECTRUM MILDEW RESISTANCE PROTEIN RPW8"/>
    <property type="match status" value="1"/>
</dbReference>
<keyword evidence="1" id="KW-0433">Leucine-rich repeat</keyword>
<evidence type="ECO:0000256" key="3">
    <source>
        <dbReference type="ARBA" id="ARBA00022741"/>
    </source>
</evidence>